<evidence type="ECO:0008006" key="4">
    <source>
        <dbReference type="Google" id="ProtNLM"/>
    </source>
</evidence>
<gene>
    <name evidence="2" type="ORF">JCGZ_17139</name>
</gene>
<feature type="compositionally biased region" description="Polar residues" evidence="1">
    <location>
        <begin position="65"/>
        <end position="77"/>
    </location>
</feature>
<protein>
    <recommendedName>
        <fullName evidence="4">Protein kinase domain-containing protein</fullName>
    </recommendedName>
</protein>
<evidence type="ECO:0000256" key="1">
    <source>
        <dbReference type="SAM" id="MobiDB-lite"/>
    </source>
</evidence>
<accession>A0A067K2J8</accession>
<feature type="compositionally biased region" description="Polar residues" evidence="1">
    <location>
        <begin position="118"/>
        <end position="130"/>
    </location>
</feature>
<proteinExistence type="predicted"/>
<feature type="compositionally biased region" description="Polar residues" evidence="1">
    <location>
        <begin position="95"/>
        <end position="109"/>
    </location>
</feature>
<dbReference type="AlphaFoldDB" id="A0A067K2J8"/>
<dbReference type="EMBL" id="KK914681">
    <property type="protein sequence ID" value="KDP30451.1"/>
    <property type="molecule type" value="Genomic_DNA"/>
</dbReference>
<evidence type="ECO:0000313" key="3">
    <source>
        <dbReference type="Proteomes" id="UP000027138"/>
    </source>
</evidence>
<dbReference type="Gene3D" id="1.10.510.10">
    <property type="entry name" value="Transferase(Phosphotransferase) domain 1"/>
    <property type="match status" value="1"/>
</dbReference>
<name>A0A067K2J8_JATCU</name>
<dbReference type="Proteomes" id="UP000027138">
    <property type="component" value="Unassembled WGS sequence"/>
</dbReference>
<keyword evidence="3" id="KW-1185">Reference proteome</keyword>
<evidence type="ECO:0000313" key="2">
    <source>
        <dbReference type="EMBL" id="KDP30451.1"/>
    </source>
</evidence>
<dbReference type="STRING" id="180498.A0A067K2J8"/>
<dbReference type="InterPro" id="IPR011009">
    <property type="entry name" value="Kinase-like_dom_sf"/>
</dbReference>
<sequence>MDPCLEGRFSIEGSQKAIQLAARCLKRDPKARPLMSEVVDILKPLPYLKDMACSSSHFEAMQAERFSSSPSTRNGSRMCQGLSRNVRPNGPHASPYNNKSPTPNNSRNVRPNGPHVSPYNNKSLIPNTLRNVRPNGPHVSPYNNKLPTPNARQP</sequence>
<feature type="region of interest" description="Disordered" evidence="1">
    <location>
        <begin position="62"/>
        <end position="154"/>
    </location>
</feature>
<organism evidence="2 3">
    <name type="scientific">Jatropha curcas</name>
    <name type="common">Barbados nut</name>
    <dbReference type="NCBI Taxonomy" id="180498"/>
    <lineage>
        <taxon>Eukaryota</taxon>
        <taxon>Viridiplantae</taxon>
        <taxon>Streptophyta</taxon>
        <taxon>Embryophyta</taxon>
        <taxon>Tracheophyta</taxon>
        <taxon>Spermatophyta</taxon>
        <taxon>Magnoliopsida</taxon>
        <taxon>eudicotyledons</taxon>
        <taxon>Gunneridae</taxon>
        <taxon>Pentapetalae</taxon>
        <taxon>rosids</taxon>
        <taxon>fabids</taxon>
        <taxon>Malpighiales</taxon>
        <taxon>Euphorbiaceae</taxon>
        <taxon>Crotonoideae</taxon>
        <taxon>Jatropheae</taxon>
        <taxon>Jatropha</taxon>
    </lineage>
</organism>
<dbReference type="SUPFAM" id="SSF56112">
    <property type="entry name" value="Protein kinase-like (PK-like)"/>
    <property type="match status" value="1"/>
</dbReference>
<dbReference type="OrthoDB" id="4062651at2759"/>
<feature type="compositionally biased region" description="Polar residues" evidence="1">
    <location>
        <begin position="141"/>
        <end position="154"/>
    </location>
</feature>
<reference evidence="2 3" key="1">
    <citation type="journal article" date="2014" name="PLoS ONE">
        <title>Global Analysis of Gene Expression Profiles in Physic Nut (Jatropha curcas L.) Seedlings Exposed to Salt Stress.</title>
        <authorList>
            <person name="Zhang L."/>
            <person name="Zhang C."/>
            <person name="Wu P."/>
            <person name="Chen Y."/>
            <person name="Li M."/>
            <person name="Jiang H."/>
            <person name="Wu G."/>
        </authorList>
    </citation>
    <scope>NUCLEOTIDE SEQUENCE [LARGE SCALE GENOMIC DNA]</scope>
    <source>
        <strain evidence="3">cv. GZQX0401</strain>
        <tissue evidence="2">Young leaves</tissue>
    </source>
</reference>